<protein>
    <submittedName>
        <fullName evidence="2">Uncharacterized protein</fullName>
    </submittedName>
</protein>
<accession>A0ABQ9V9Y2</accession>
<name>A0ABQ9V9Y2_SAGOE</name>
<dbReference type="Proteomes" id="UP001266305">
    <property type="component" value="Unassembled WGS sequence"/>
</dbReference>
<evidence type="ECO:0000313" key="2">
    <source>
        <dbReference type="EMBL" id="KAK2106173.1"/>
    </source>
</evidence>
<dbReference type="EMBL" id="JASSZA010000007">
    <property type="protein sequence ID" value="KAK2106173.1"/>
    <property type="molecule type" value="Genomic_DNA"/>
</dbReference>
<feature type="region of interest" description="Disordered" evidence="1">
    <location>
        <begin position="21"/>
        <end position="42"/>
    </location>
</feature>
<gene>
    <name evidence="2" type="ORF">P7K49_015687</name>
</gene>
<organism evidence="2 3">
    <name type="scientific">Saguinus oedipus</name>
    <name type="common">Cotton-top tamarin</name>
    <name type="synonym">Oedipomidas oedipus</name>
    <dbReference type="NCBI Taxonomy" id="9490"/>
    <lineage>
        <taxon>Eukaryota</taxon>
        <taxon>Metazoa</taxon>
        <taxon>Chordata</taxon>
        <taxon>Craniata</taxon>
        <taxon>Vertebrata</taxon>
        <taxon>Euteleostomi</taxon>
        <taxon>Mammalia</taxon>
        <taxon>Eutheria</taxon>
        <taxon>Euarchontoglires</taxon>
        <taxon>Primates</taxon>
        <taxon>Haplorrhini</taxon>
        <taxon>Platyrrhini</taxon>
        <taxon>Cebidae</taxon>
        <taxon>Callitrichinae</taxon>
        <taxon>Saguinus</taxon>
    </lineage>
</organism>
<reference evidence="2 3" key="1">
    <citation type="submission" date="2023-05" db="EMBL/GenBank/DDBJ databases">
        <title>B98-5 Cell Line De Novo Hybrid Assembly: An Optical Mapping Approach.</title>
        <authorList>
            <person name="Kananen K."/>
            <person name="Auerbach J.A."/>
            <person name="Kautto E."/>
            <person name="Blachly J.S."/>
        </authorList>
    </citation>
    <scope>NUCLEOTIDE SEQUENCE [LARGE SCALE GENOMIC DNA]</scope>
    <source>
        <strain evidence="2">B95-8</strain>
        <tissue evidence="2">Cell line</tissue>
    </source>
</reference>
<evidence type="ECO:0000313" key="3">
    <source>
        <dbReference type="Proteomes" id="UP001266305"/>
    </source>
</evidence>
<keyword evidence="3" id="KW-1185">Reference proteome</keyword>
<evidence type="ECO:0000256" key="1">
    <source>
        <dbReference type="SAM" id="MobiDB-lite"/>
    </source>
</evidence>
<comment type="caution">
    <text evidence="2">The sequence shown here is derived from an EMBL/GenBank/DDBJ whole genome shotgun (WGS) entry which is preliminary data.</text>
</comment>
<sequence length="126" mass="12976">MATTAAGVAVGSAVGHTLGHAITGGFSGGSDPKPARPAITYQGASGNPVGTAAAALLLIQDQTVLGVCPEPSSVRVSVRIQNQENDDGEKSRERVNSFPTEMRFELGNLPNYKSAEVGGEEQGKMH</sequence>
<proteinExistence type="predicted"/>